<dbReference type="GO" id="GO:0005789">
    <property type="term" value="C:endoplasmic reticulum membrane"/>
    <property type="evidence" value="ECO:0007669"/>
    <property type="project" value="UniProtKB-SubCell"/>
</dbReference>
<evidence type="ECO:0000313" key="3">
    <source>
        <dbReference type="EMBL" id="KAL1380784.1"/>
    </source>
</evidence>
<keyword evidence="1" id="KW-0812">Transmembrane</keyword>
<dbReference type="InterPro" id="IPR017852">
    <property type="entry name" value="GPI_EtnP_transferase_1_C"/>
</dbReference>
<dbReference type="InterPro" id="IPR007070">
    <property type="entry name" value="GPI_EtnP_transferase_1"/>
</dbReference>
<comment type="caution">
    <text evidence="3">The sequence shown here is derived from an EMBL/GenBank/DDBJ whole genome shotgun (WGS) entry which is preliminary data.</text>
</comment>
<reference evidence="3 4" key="1">
    <citation type="submission" date="2024-05" db="EMBL/GenBank/DDBJ databases">
        <title>Culex pipiens pipiens assembly and annotation.</title>
        <authorList>
            <person name="Alout H."/>
            <person name="Durand T."/>
        </authorList>
    </citation>
    <scope>NUCLEOTIDE SEQUENCE [LARGE SCALE GENOMIC DNA]</scope>
    <source>
        <strain evidence="3">HA-2024</strain>
        <tissue evidence="3">Whole body</tissue>
    </source>
</reference>
<keyword evidence="1" id="KW-1133">Transmembrane helix</keyword>
<evidence type="ECO:0000313" key="4">
    <source>
        <dbReference type="Proteomes" id="UP001562425"/>
    </source>
</evidence>
<dbReference type="Proteomes" id="UP001562425">
    <property type="component" value="Unassembled WGS sequence"/>
</dbReference>
<sequence>MSLVTWIHAEQHIYNDQKEVSKLSFINNICSNKAVDFEDFRRSLIFVIYMLMAFFGTGNMATVSSFDPNWVRFFISTFSPFTMMILVVLKMLIPIFILVCTLKSLQIITQVKSQTLFLIILVICDIMSLNFFYLFGNRESHQTEAEHREHPEVIEYCVGKGQWSCNRRWKFDRPVAIEMAARGFGC</sequence>
<keyword evidence="1" id="KW-0256">Endoplasmic reticulum</keyword>
<comment type="pathway">
    <text evidence="1">Glycolipid biosynthesis; glycosylphosphatidylinositol-anchor biosynthesis.</text>
</comment>
<comment type="similarity">
    <text evidence="1">Belongs to the PIGG/PIGN/PIGO family. PIGN subfamily.</text>
</comment>
<evidence type="ECO:0000256" key="1">
    <source>
        <dbReference type="RuleBase" id="RU367138"/>
    </source>
</evidence>
<proteinExistence type="inferred from homology"/>
<comment type="caution">
    <text evidence="1">Lacks conserved residue(s) required for the propagation of feature annotation.</text>
</comment>
<comment type="function">
    <text evidence="1">Ethanolamine phosphate transferase involved in glycosylphosphatidylinositol-anchor biosynthesis. Transfers ethanolamine phosphate to the first alpha-1,4-linked mannose of the glycosylphosphatidylinositol precursor of GPI-anchor.</text>
</comment>
<organism evidence="3 4">
    <name type="scientific">Culex pipiens pipiens</name>
    <name type="common">Northern house mosquito</name>
    <dbReference type="NCBI Taxonomy" id="38569"/>
    <lineage>
        <taxon>Eukaryota</taxon>
        <taxon>Metazoa</taxon>
        <taxon>Ecdysozoa</taxon>
        <taxon>Arthropoda</taxon>
        <taxon>Hexapoda</taxon>
        <taxon>Insecta</taxon>
        <taxon>Pterygota</taxon>
        <taxon>Neoptera</taxon>
        <taxon>Endopterygota</taxon>
        <taxon>Diptera</taxon>
        <taxon>Nematocera</taxon>
        <taxon>Culicoidea</taxon>
        <taxon>Culicidae</taxon>
        <taxon>Culicinae</taxon>
        <taxon>Culicini</taxon>
        <taxon>Culex</taxon>
        <taxon>Culex</taxon>
    </lineage>
</organism>
<dbReference type="PANTHER" id="PTHR12250:SF0">
    <property type="entry name" value="GPI ETHANOLAMINE PHOSPHATE TRANSFERASE 1"/>
    <property type="match status" value="1"/>
</dbReference>
<feature type="domain" description="GPI ethanolamine phosphate transferase 1 C-terminal" evidence="2">
    <location>
        <begin position="1"/>
        <end position="137"/>
    </location>
</feature>
<dbReference type="PANTHER" id="PTHR12250">
    <property type="entry name" value="PHOSPHATIDYLINOSITOL GLYCAN, CLASS N"/>
    <property type="match status" value="1"/>
</dbReference>
<feature type="transmembrane region" description="Helical" evidence="1">
    <location>
        <begin position="81"/>
        <end position="102"/>
    </location>
</feature>
<keyword evidence="4" id="KW-1185">Reference proteome</keyword>
<dbReference type="GO" id="GO:0006506">
    <property type="term" value="P:GPI anchor biosynthetic process"/>
    <property type="evidence" value="ECO:0007669"/>
    <property type="project" value="UniProtKB-KW"/>
</dbReference>
<keyword evidence="1" id="KW-0472">Membrane</keyword>
<dbReference type="EMBL" id="JBEHCU010008955">
    <property type="protein sequence ID" value="KAL1380784.1"/>
    <property type="molecule type" value="Genomic_DNA"/>
</dbReference>
<feature type="transmembrane region" description="Helical" evidence="1">
    <location>
        <begin position="114"/>
        <end position="135"/>
    </location>
</feature>
<dbReference type="AlphaFoldDB" id="A0ABD1CYX3"/>
<keyword evidence="1" id="KW-0808">Transferase</keyword>
<name>A0ABD1CYX3_CULPP</name>
<dbReference type="Pfam" id="PF04987">
    <property type="entry name" value="PigN"/>
    <property type="match status" value="1"/>
</dbReference>
<accession>A0ABD1CYX3</accession>
<dbReference type="GO" id="GO:0051377">
    <property type="term" value="F:mannose-ethanolamine phosphotransferase activity"/>
    <property type="evidence" value="ECO:0007669"/>
    <property type="project" value="UniProtKB-UniRule"/>
</dbReference>
<comment type="subcellular location">
    <subcellularLocation>
        <location evidence="1">Endoplasmic reticulum membrane</location>
        <topology evidence="1">Multi-pass membrane protein</topology>
    </subcellularLocation>
</comment>
<dbReference type="EC" id="2.-.-.-" evidence="1"/>
<evidence type="ECO:0000259" key="2">
    <source>
        <dbReference type="Pfam" id="PF04987"/>
    </source>
</evidence>
<gene>
    <name evidence="3" type="ORF">pipiens_013932</name>
</gene>
<protein>
    <recommendedName>
        <fullName evidence="1">GPI ethanolamine phosphate transferase 1</fullName>
        <ecNumber evidence="1">2.-.-.-</ecNumber>
    </recommendedName>
</protein>
<keyword evidence="1" id="KW-0337">GPI-anchor biosynthesis</keyword>
<feature type="transmembrane region" description="Helical" evidence="1">
    <location>
        <begin position="43"/>
        <end position="61"/>
    </location>
</feature>